<evidence type="ECO:0000313" key="2">
    <source>
        <dbReference type="Proteomes" id="UP000059680"/>
    </source>
</evidence>
<organism evidence="1 2">
    <name type="scientific">Oryza sativa subsp. japonica</name>
    <name type="common">Rice</name>
    <dbReference type="NCBI Taxonomy" id="39947"/>
    <lineage>
        <taxon>Eukaryota</taxon>
        <taxon>Viridiplantae</taxon>
        <taxon>Streptophyta</taxon>
        <taxon>Embryophyta</taxon>
        <taxon>Tracheophyta</taxon>
        <taxon>Spermatophyta</taxon>
        <taxon>Magnoliopsida</taxon>
        <taxon>Liliopsida</taxon>
        <taxon>Poales</taxon>
        <taxon>Poaceae</taxon>
        <taxon>BOP clade</taxon>
        <taxon>Oryzoideae</taxon>
        <taxon>Oryzeae</taxon>
        <taxon>Oryzinae</taxon>
        <taxon>Oryza</taxon>
        <taxon>Oryza sativa</taxon>
    </lineage>
</organism>
<keyword evidence="2" id="KW-1185">Reference proteome</keyword>
<evidence type="ECO:0000313" key="1">
    <source>
        <dbReference type="EMBL" id="BAS96650.1"/>
    </source>
</evidence>
<dbReference type="Gramene" id="Os06t0200250-01">
    <property type="protein sequence ID" value="Os06t0200250-01"/>
    <property type="gene ID" value="Os06g0200250"/>
</dbReference>
<sequence>MTCREEFCDHAGMEIGHQTTGIARIGAWLQFFQEDLPEISQGKAVKILTGYIPGILHDSYQVFFFSF</sequence>
<name>A0A0P0WU28_ORYSJ</name>
<accession>A0A0P0WU28</accession>
<reference evidence="2" key="1">
    <citation type="journal article" date="2005" name="Nature">
        <title>The map-based sequence of the rice genome.</title>
        <authorList>
            <consortium name="International rice genome sequencing project (IRGSP)"/>
            <person name="Matsumoto T."/>
            <person name="Wu J."/>
            <person name="Kanamori H."/>
            <person name="Katayose Y."/>
            <person name="Fujisawa M."/>
            <person name="Namiki N."/>
            <person name="Mizuno H."/>
            <person name="Yamamoto K."/>
            <person name="Antonio B.A."/>
            <person name="Baba T."/>
            <person name="Sakata K."/>
            <person name="Nagamura Y."/>
            <person name="Aoki H."/>
            <person name="Arikawa K."/>
            <person name="Arita K."/>
            <person name="Bito T."/>
            <person name="Chiden Y."/>
            <person name="Fujitsuka N."/>
            <person name="Fukunaka R."/>
            <person name="Hamada M."/>
            <person name="Harada C."/>
            <person name="Hayashi A."/>
            <person name="Hijishita S."/>
            <person name="Honda M."/>
            <person name="Hosokawa S."/>
            <person name="Ichikawa Y."/>
            <person name="Idonuma A."/>
            <person name="Iijima M."/>
            <person name="Ikeda M."/>
            <person name="Ikeno M."/>
            <person name="Ito K."/>
            <person name="Ito S."/>
            <person name="Ito T."/>
            <person name="Ito Y."/>
            <person name="Ito Y."/>
            <person name="Iwabuchi A."/>
            <person name="Kamiya K."/>
            <person name="Karasawa W."/>
            <person name="Kurita K."/>
            <person name="Katagiri S."/>
            <person name="Kikuta A."/>
            <person name="Kobayashi H."/>
            <person name="Kobayashi N."/>
            <person name="Machita K."/>
            <person name="Maehara T."/>
            <person name="Masukawa M."/>
            <person name="Mizubayashi T."/>
            <person name="Mukai Y."/>
            <person name="Nagasaki H."/>
            <person name="Nagata Y."/>
            <person name="Naito S."/>
            <person name="Nakashima M."/>
            <person name="Nakama Y."/>
            <person name="Nakamichi Y."/>
            <person name="Nakamura M."/>
            <person name="Meguro A."/>
            <person name="Negishi M."/>
            <person name="Ohta I."/>
            <person name="Ohta T."/>
            <person name="Okamoto M."/>
            <person name="Ono N."/>
            <person name="Saji S."/>
            <person name="Sakaguchi M."/>
            <person name="Sakai K."/>
            <person name="Shibata M."/>
            <person name="Shimokawa T."/>
            <person name="Song J."/>
            <person name="Takazaki Y."/>
            <person name="Terasawa K."/>
            <person name="Tsugane M."/>
            <person name="Tsuji K."/>
            <person name="Ueda S."/>
            <person name="Waki K."/>
            <person name="Yamagata H."/>
            <person name="Yamamoto M."/>
            <person name="Yamamoto S."/>
            <person name="Yamane H."/>
            <person name="Yoshiki S."/>
            <person name="Yoshihara R."/>
            <person name="Yukawa K."/>
            <person name="Zhong H."/>
            <person name="Yano M."/>
            <person name="Yuan Q."/>
            <person name="Ouyang S."/>
            <person name="Liu J."/>
            <person name="Jones K.M."/>
            <person name="Gansberger K."/>
            <person name="Moffat K."/>
            <person name="Hill J."/>
            <person name="Bera J."/>
            <person name="Fadrosh D."/>
            <person name="Jin S."/>
            <person name="Johri S."/>
            <person name="Kim M."/>
            <person name="Overton L."/>
            <person name="Reardon M."/>
            <person name="Tsitrin T."/>
            <person name="Vuong H."/>
            <person name="Weaver B."/>
            <person name="Ciecko A."/>
            <person name="Tallon L."/>
            <person name="Jackson J."/>
            <person name="Pai G."/>
            <person name="Aken S.V."/>
            <person name="Utterback T."/>
            <person name="Reidmuller S."/>
            <person name="Feldblyum T."/>
            <person name="Hsiao J."/>
            <person name="Zismann V."/>
            <person name="Iobst S."/>
            <person name="de Vazeille A.R."/>
            <person name="Buell C.R."/>
            <person name="Ying K."/>
            <person name="Li Y."/>
            <person name="Lu T."/>
            <person name="Huang Y."/>
            <person name="Zhao Q."/>
            <person name="Feng Q."/>
            <person name="Zhang L."/>
            <person name="Zhu J."/>
            <person name="Weng Q."/>
            <person name="Mu J."/>
            <person name="Lu Y."/>
            <person name="Fan D."/>
            <person name="Liu Y."/>
            <person name="Guan J."/>
            <person name="Zhang Y."/>
            <person name="Yu S."/>
            <person name="Liu X."/>
            <person name="Zhang Y."/>
            <person name="Hong G."/>
            <person name="Han B."/>
            <person name="Choisne N."/>
            <person name="Demange N."/>
            <person name="Orjeda G."/>
            <person name="Samain S."/>
            <person name="Cattolico L."/>
            <person name="Pelletier E."/>
            <person name="Couloux A."/>
            <person name="Segurens B."/>
            <person name="Wincker P."/>
            <person name="D'Hont A."/>
            <person name="Scarpelli C."/>
            <person name="Weissenbach J."/>
            <person name="Salanoubat M."/>
            <person name="Quetier F."/>
            <person name="Yu Y."/>
            <person name="Kim H.R."/>
            <person name="Rambo T."/>
            <person name="Currie J."/>
            <person name="Collura K."/>
            <person name="Luo M."/>
            <person name="Yang T."/>
            <person name="Ammiraju J.S.S."/>
            <person name="Engler F."/>
            <person name="Soderlund C."/>
            <person name="Wing R.A."/>
            <person name="Palmer L.E."/>
            <person name="de la Bastide M."/>
            <person name="Spiegel L."/>
            <person name="Nascimento L."/>
            <person name="Zutavern T."/>
            <person name="O'Shaughnessy A."/>
            <person name="Dike S."/>
            <person name="Dedhia N."/>
            <person name="Preston R."/>
            <person name="Balija V."/>
            <person name="McCombie W.R."/>
            <person name="Chow T."/>
            <person name="Chen H."/>
            <person name="Chung M."/>
            <person name="Chen C."/>
            <person name="Shaw J."/>
            <person name="Wu H."/>
            <person name="Hsiao K."/>
            <person name="Chao Y."/>
            <person name="Chu M."/>
            <person name="Cheng C."/>
            <person name="Hour A."/>
            <person name="Lee P."/>
            <person name="Lin S."/>
            <person name="Lin Y."/>
            <person name="Liou J."/>
            <person name="Liu S."/>
            <person name="Hsing Y."/>
            <person name="Raghuvanshi S."/>
            <person name="Mohanty A."/>
            <person name="Bharti A.K."/>
            <person name="Gaur A."/>
            <person name="Gupta V."/>
            <person name="Kumar D."/>
            <person name="Ravi V."/>
            <person name="Vij S."/>
            <person name="Kapur A."/>
            <person name="Khurana P."/>
            <person name="Khurana P."/>
            <person name="Khurana J.P."/>
            <person name="Tyagi A.K."/>
            <person name="Gaikwad K."/>
            <person name="Singh A."/>
            <person name="Dalal V."/>
            <person name="Srivastava S."/>
            <person name="Dixit A."/>
            <person name="Pal A.K."/>
            <person name="Ghazi I.A."/>
            <person name="Yadav M."/>
            <person name="Pandit A."/>
            <person name="Bhargava A."/>
            <person name="Sureshbabu K."/>
            <person name="Batra K."/>
            <person name="Sharma T.R."/>
            <person name="Mohapatra T."/>
            <person name="Singh N.K."/>
            <person name="Messing J."/>
            <person name="Nelson A.B."/>
            <person name="Fuks G."/>
            <person name="Kavchok S."/>
            <person name="Keizer G."/>
            <person name="Linton E."/>
            <person name="Llaca V."/>
            <person name="Song R."/>
            <person name="Tanyolac B."/>
            <person name="Young S."/>
            <person name="Ho-Il K."/>
            <person name="Hahn J.H."/>
            <person name="Sangsakoo G."/>
            <person name="Vanavichit A."/>
            <person name="de Mattos Luiz.A.T."/>
            <person name="Zimmer P.D."/>
            <person name="Malone G."/>
            <person name="Dellagostin O."/>
            <person name="de Oliveira A.C."/>
            <person name="Bevan M."/>
            <person name="Bancroft I."/>
            <person name="Minx P."/>
            <person name="Cordum H."/>
            <person name="Wilson R."/>
            <person name="Cheng Z."/>
            <person name="Jin W."/>
            <person name="Jiang J."/>
            <person name="Leong S.A."/>
            <person name="Iwama H."/>
            <person name="Gojobori T."/>
            <person name="Itoh T."/>
            <person name="Niimura Y."/>
            <person name="Fujii Y."/>
            <person name="Habara T."/>
            <person name="Sakai H."/>
            <person name="Sato Y."/>
            <person name="Wilson G."/>
            <person name="Kumar K."/>
            <person name="McCouch S."/>
            <person name="Juretic N."/>
            <person name="Hoen D."/>
            <person name="Wright S."/>
            <person name="Bruskiewich R."/>
            <person name="Bureau T."/>
            <person name="Miyao A."/>
            <person name="Hirochika H."/>
            <person name="Nishikawa T."/>
            <person name="Kadowaki K."/>
            <person name="Sugiura M."/>
            <person name="Burr B."/>
            <person name="Sasaki T."/>
        </authorList>
    </citation>
    <scope>NUCLEOTIDE SEQUENCE [LARGE SCALE GENOMIC DNA]</scope>
    <source>
        <strain evidence="2">cv. Nipponbare</strain>
    </source>
</reference>
<gene>
    <name evidence="1" type="ordered locus">Os06g0200250</name>
    <name evidence="1" type="ORF">OSNPB_060200250</name>
</gene>
<proteinExistence type="predicted"/>
<dbReference type="InParanoid" id="A0A0P0WU28"/>
<dbReference type="PaxDb" id="39947-A0A0P0WU28"/>
<dbReference type="AlphaFoldDB" id="A0A0P0WU28"/>
<reference evidence="1 2" key="2">
    <citation type="journal article" date="2013" name="Plant Cell Physiol.">
        <title>Rice Annotation Project Database (RAP-DB): an integrative and interactive database for rice genomics.</title>
        <authorList>
            <person name="Sakai H."/>
            <person name="Lee S.S."/>
            <person name="Tanaka T."/>
            <person name="Numa H."/>
            <person name="Kim J."/>
            <person name="Kawahara Y."/>
            <person name="Wakimoto H."/>
            <person name="Yang C.C."/>
            <person name="Iwamoto M."/>
            <person name="Abe T."/>
            <person name="Yamada Y."/>
            <person name="Muto A."/>
            <person name="Inokuchi H."/>
            <person name="Ikemura T."/>
            <person name="Matsumoto T."/>
            <person name="Sasaki T."/>
            <person name="Itoh T."/>
        </authorList>
    </citation>
    <scope>NUCLEOTIDE SEQUENCE [LARGE SCALE GENOMIC DNA]</scope>
    <source>
        <strain evidence="2">cv. Nipponbare</strain>
    </source>
</reference>
<dbReference type="EMBL" id="AP014962">
    <property type="protein sequence ID" value="BAS96650.1"/>
    <property type="molecule type" value="Genomic_DNA"/>
</dbReference>
<reference evidence="1 2" key="3">
    <citation type="journal article" date="2013" name="Rice">
        <title>Improvement of the Oryza sativa Nipponbare reference genome using next generation sequence and optical map data.</title>
        <authorList>
            <person name="Kawahara Y."/>
            <person name="de la Bastide M."/>
            <person name="Hamilton J.P."/>
            <person name="Kanamori H."/>
            <person name="McCombie W.R."/>
            <person name="Ouyang S."/>
            <person name="Schwartz D.C."/>
            <person name="Tanaka T."/>
            <person name="Wu J."/>
            <person name="Zhou S."/>
            <person name="Childs K.L."/>
            <person name="Davidson R.M."/>
            <person name="Lin H."/>
            <person name="Quesada-Ocampo L."/>
            <person name="Vaillancourt B."/>
            <person name="Sakai H."/>
            <person name="Lee S.S."/>
            <person name="Kim J."/>
            <person name="Numa H."/>
            <person name="Itoh T."/>
            <person name="Buell C.R."/>
            <person name="Matsumoto T."/>
        </authorList>
    </citation>
    <scope>NUCLEOTIDE SEQUENCE [LARGE SCALE GENOMIC DNA]</scope>
    <source>
        <strain evidence="2">cv. Nipponbare</strain>
    </source>
</reference>
<protein>
    <submittedName>
        <fullName evidence="1">Os06g0200250 protein</fullName>
    </submittedName>
</protein>
<dbReference type="Proteomes" id="UP000059680">
    <property type="component" value="Chromosome 6"/>
</dbReference>